<dbReference type="InterPro" id="IPR014001">
    <property type="entry name" value="Helicase_ATP-bd"/>
</dbReference>
<dbReference type="InterPro" id="IPR050547">
    <property type="entry name" value="DEAD_box_RNA_helicases"/>
</dbReference>
<protein>
    <submittedName>
        <fullName evidence="7">DEAD/DEAH box helicase</fullName>
        <ecNumber evidence="7">3.6.4.-</ecNumber>
    </submittedName>
</protein>
<dbReference type="InterPro" id="IPR011545">
    <property type="entry name" value="DEAD/DEAH_box_helicase_dom"/>
</dbReference>
<keyword evidence="3 7" id="KW-0347">Helicase</keyword>
<gene>
    <name evidence="7" type="ORF">QEH52_00280</name>
</gene>
<dbReference type="SMART" id="SM00487">
    <property type="entry name" value="DEXDc"/>
    <property type="match status" value="1"/>
</dbReference>
<dbReference type="GO" id="GO:0016787">
    <property type="term" value="F:hydrolase activity"/>
    <property type="evidence" value="ECO:0007669"/>
    <property type="project" value="UniProtKB-KW"/>
</dbReference>
<dbReference type="PANTHER" id="PTHR47963">
    <property type="entry name" value="DEAD-BOX ATP-DEPENDENT RNA HELICASE 47, MITOCHONDRIAL"/>
    <property type="match status" value="1"/>
</dbReference>
<evidence type="ECO:0000256" key="2">
    <source>
        <dbReference type="ARBA" id="ARBA00022801"/>
    </source>
</evidence>
<name>A0ABU1AP47_9BACT</name>
<dbReference type="InterPro" id="IPR027417">
    <property type="entry name" value="P-loop_NTPase"/>
</dbReference>
<dbReference type="PROSITE" id="PS51194">
    <property type="entry name" value="HELICASE_CTER"/>
    <property type="match status" value="1"/>
</dbReference>
<evidence type="ECO:0000256" key="3">
    <source>
        <dbReference type="ARBA" id="ARBA00022806"/>
    </source>
</evidence>
<evidence type="ECO:0000313" key="7">
    <source>
        <dbReference type="EMBL" id="MDQ8205930.1"/>
    </source>
</evidence>
<dbReference type="InterPro" id="IPR001650">
    <property type="entry name" value="Helicase_C-like"/>
</dbReference>
<evidence type="ECO:0000256" key="4">
    <source>
        <dbReference type="ARBA" id="ARBA00022840"/>
    </source>
</evidence>
<comment type="caution">
    <text evidence="7">The sequence shown here is derived from an EMBL/GenBank/DDBJ whole genome shotgun (WGS) entry which is preliminary data.</text>
</comment>
<proteinExistence type="predicted"/>
<dbReference type="Gene3D" id="3.40.50.300">
    <property type="entry name" value="P-loop containing nucleotide triphosphate hydrolases"/>
    <property type="match status" value="2"/>
</dbReference>
<evidence type="ECO:0000313" key="8">
    <source>
        <dbReference type="Proteomes" id="UP001225316"/>
    </source>
</evidence>
<feature type="domain" description="Helicase C-terminal" evidence="6">
    <location>
        <begin position="231"/>
        <end position="369"/>
    </location>
</feature>
<dbReference type="CDD" id="cd00268">
    <property type="entry name" value="DEADc"/>
    <property type="match status" value="1"/>
</dbReference>
<keyword evidence="8" id="KW-1185">Reference proteome</keyword>
<accession>A0ABU1AP47</accession>
<dbReference type="InterPro" id="IPR044742">
    <property type="entry name" value="DEAD/DEAH_RhlB"/>
</dbReference>
<evidence type="ECO:0000259" key="6">
    <source>
        <dbReference type="PROSITE" id="PS51194"/>
    </source>
</evidence>
<evidence type="ECO:0000259" key="5">
    <source>
        <dbReference type="PROSITE" id="PS51192"/>
    </source>
</evidence>
<dbReference type="RefSeq" id="WP_308947892.1">
    <property type="nucleotide sequence ID" value="NZ_JARXHW010000001.1"/>
</dbReference>
<dbReference type="GO" id="GO:0004386">
    <property type="term" value="F:helicase activity"/>
    <property type="evidence" value="ECO:0007669"/>
    <property type="project" value="UniProtKB-KW"/>
</dbReference>
<keyword evidence="1" id="KW-0547">Nucleotide-binding</keyword>
<dbReference type="SMART" id="SM00490">
    <property type="entry name" value="HELICc"/>
    <property type="match status" value="1"/>
</dbReference>
<reference evidence="7 8" key="1">
    <citation type="submission" date="2023-04" db="EMBL/GenBank/DDBJ databases">
        <title>A novel bacteria isolated from coastal sediment.</title>
        <authorList>
            <person name="Liu X.-J."/>
            <person name="Du Z.-J."/>
        </authorList>
    </citation>
    <scope>NUCLEOTIDE SEQUENCE [LARGE SCALE GENOMIC DNA]</scope>
    <source>
        <strain evidence="7 8">SDUM461003</strain>
    </source>
</reference>
<evidence type="ECO:0000256" key="1">
    <source>
        <dbReference type="ARBA" id="ARBA00022741"/>
    </source>
</evidence>
<feature type="domain" description="Helicase ATP-binding" evidence="5">
    <location>
        <begin position="33"/>
        <end position="205"/>
    </location>
</feature>
<dbReference type="EC" id="3.6.4.-" evidence="7"/>
<dbReference type="CDD" id="cd18787">
    <property type="entry name" value="SF2_C_DEAD"/>
    <property type="match status" value="1"/>
</dbReference>
<dbReference type="PROSITE" id="PS51192">
    <property type="entry name" value="HELICASE_ATP_BIND_1"/>
    <property type="match status" value="1"/>
</dbReference>
<dbReference type="SUPFAM" id="SSF52540">
    <property type="entry name" value="P-loop containing nucleoside triphosphate hydrolases"/>
    <property type="match status" value="1"/>
</dbReference>
<dbReference type="Proteomes" id="UP001225316">
    <property type="component" value="Unassembled WGS sequence"/>
</dbReference>
<dbReference type="Pfam" id="PF00271">
    <property type="entry name" value="Helicase_C"/>
    <property type="match status" value="1"/>
</dbReference>
<dbReference type="PANTHER" id="PTHR47963:SF7">
    <property type="entry name" value="ATP-DEPENDENT RNA HELICASE YFML-RELATED"/>
    <property type="match status" value="1"/>
</dbReference>
<dbReference type="Pfam" id="PF00270">
    <property type="entry name" value="DEAD"/>
    <property type="match status" value="1"/>
</dbReference>
<keyword evidence="4" id="KW-0067">ATP-binding</keyword>
<sequence length="369" mass="40817">MATFQSLGLSQALTAELARIQIHTPSDIQAQACPPLSERCDAWLSAPTGSGKTLAYLLPLLNQIEVDTTDLQVVVLAPTQELAVQIHDCIRQLDATGNLAIRSQLLIGNASAKRQKEKLKQKPHIVVGSCGRMLELGRIGKLKLHKCRAVCIDEADNLLAEDHIEDLEALLKMMPRDRQLVFASATEKSDTFRIAESLGKAVQWIRGQAIVSEVEVEHFYIESSFHRKTDTLGKLLRHLQAARALIFTHRNITAEEIGEGLEKYELGHTVLHGGMSKFDRQMALKQFRKGTATVLIASDIAARGLDIKGLTHIINFDLPTLSDDYIHRAGRTGRMGAAGMAISIVTEEDAKLVQRYERDLHITVQAIDL</sequence>
<organism evidence="7 8">
    <name type="scientific">Thalassobacterium maritimum</name>
    <dbReference type="NCBI Taxonomy" id="3041265"/>
    <lineage>
        <taxon>Bacteria</taxon>
        <taxon>Pseudomonadati</taxon>
        <taxon>Verrucomicrobiota</taxon>
        <taxon>Opitutia</taxon>
        <taxon>Puniceicoccales</taxon>
        <taxon>Coraliomargaritaceae</taxon>
        <taxon>Thalassobacterium</taxon>
    </lineage>
</organism>
<keyword evidence="2 7" id="KW-0378">Hydrolase</keyword>
<dbReference type="EMBL" id="JARXHW010000001">
    <property type="protein sequence ID" value="MDQ8205930.1"/>
    <property type="molecule type" value="Genomic_DNA"/>
</dbReference>